<dbReference type="AlphaFoldDB" id="A0A1F6CC90"/>
<dbReference type="GO" id="GO:0006412">
    <property type="term" value="P:translation"/>
    <property type="evidence" value="ECO:0007669"/>
    <property type="project" value="UniProtKB-UniRule"/>
</dbReference>
<dbReference type="EMBL" id="MFKF01000285">
    <property type="protein sequence ID" value="OGG46789.1"/>
    <property type="molecule type" value="Genomic_DNA"/>
</dbReference>
<dbReference type="InterPro" id="IPR038380">
    <property type="entry name" value="Ribosomal_bS21_sf"/>
</dbReference>
<evidence type="ECO:0000256" key="3">
    <source>
        <dbReference type="ARBA" id="ARBA00023274"/>
    </source>
</evidence>
<organism evidence="7 8">
    <name type="scientific">Handelsmanbacteria sp. (strain RIFCSPLOWO2_12_FULL_64_10)</name>
    <dbReference type="NCBI Taxonomy" id="1817868"/>
    <lineage>
        <taxon>Bacteria</taxon>
        <taxon>Candidatus Handelsmaniibacteriota</taxon>
    </lineage>
</organism>
<protein>
    <recommendedName>
        <fullName evidence="4 5">Small ribosomal subunit protein bS21</fullName>
    </recommendedName>
</protein>
<gene>
    <name evidence="5" type="primary">rpsU</name>
    <name evidence="7" type="ORF">A3F84_12545</name>
</gene>
<evidence type="ECO:0000313" key="8">
    <source>
        <dbReference type="Proteomes" id="UP000178606"/>
    </source>
</evidence>
<dbReference type="GO" id="GO:1990904">
    <property type="term" value="C:ribonucleoprotein complex"/>
    <property type="evidence" value="ECO:0007669"/>
    <property type="project" value="UniProtKB-KW"/>
</dbReference>
<sequence length="72" mass="8569">MVGHVGIKVRDAEPIEKVLRRFSTKVKRSGLLAEMKRSRFFMTQGEVRKMKQQRSARRRQKALRHQGRFSKE</sequence>
<dbReference type="Gene3D" id="1.20.5.1150">
    <property type="entry name" value="Ribosomal protein S8"/>
    <property type="match status" value="1"/>
</dbReference>
<feature type="region of interest" description="Disordered" evidence="6">
    <location>
        <begin position="46"/>
        <end position="72"/>
    </location>
</feature>
<feature type="compositionally biased region" description="Basic residues" evidence="6">
    <location>
        <begin position="50"/>
        <end position="72"/>
    </location>
</feature>
<reference evidence="7 8" key="1">
    <citation type="journal article" date="2016" name="Nat. Commun.">
        <title>Thousands of microbial genomes shed light on interconnected biogeochemical processes in an aquifer system.</title>
        <authorList>
            <person name="Anantharaman K."/>
            <person name="Brown C.T."/>
            <person name="Hug L.A."/>
            <person name="Sharon I."/>
            <person name="Castelle C.J."/>
            <person name="Probst A.J."/>
            <person name="Thomas B.C."/>
            <person name="Singh A."/>
            <person name="Wilkins M.J."/>
            <person name="Karaoz U."/>
            <person name="Brodie E.L."/>
            <person name="Williams K.H."/>
            <person name="Hubbard S.S."/>
            <person name="Banfield J.F."/>
        </authorList>
    </citation>
    <scope>NUCLEOTIDE SEQUENCE [LARGE SCALE GENOMIC DNA]</scope>
    <source>
        <strain evidence="8">RIFCSPLOWO2_12_FULL_64_10</strain>
    </source>
</reference>
<dbReference type="HAMAP" id="MF_00358">
    <property type="entry name" value="Ribosomal_bS21"/>
    <property type="match status" value="1"/>
</dbReference>
<comment type="caution">
    <text evidence="7">The sequence shown here is derived from an EMBL/GenBank/DDBJ whole genome shotgun (WGS) entry which is preliminary data.</text>
</comment>
<dbReference type="InterPro" id="IPR001911">
    <property type="entry name" value="Ribosomal_bS21"/>
</dbReference>
<dbReference type="Proteomes" id="UP000178606">
    <property type="component" value="Unassembled WGS sequence"/>
</dbReference>
<dbReference type="NCBIfam" id="TIGR00030">
    <property type="entry name" value="S21p"/>
    <property type="match status" value="1"/>
</dbReference>
<dbReference type="GO" id="GO:0003735">
    <property type="term" value="F:structural constituent of ribosome"/>
    <property type="evidence" value="ECO:0007669"/>
    <property type="project" value="InterPro"/>
</dbReference>
<evidence type="ECO:0000256" key="6">
    <source>
        <dbReference type="SAM" id="MobiDB-lite"/>
    </source>
</evidence>
<evidence type="ECO:0000256" key="4">
    <source>
        <dbReference type="ARBA" id="ARBA00035135"/>
    </source>
</evidence>
<name>A0A1F6CC90_HANXR</name>
<keyword evidence="3 5" id="KW-0687">Ribonucleoprotein</keyword>
<proteinExistence type="inferred from homology"/>
<evidence type="ECO:0000256" key="1">
    <source>
        <dbReference type="ARBA" id="ARBA00006640"/>
    </source>
</evidence>
<keyword evidence="2 5" id="KW-0689">Ribosomal protein</keyword>
<evidence type="ECO:0000313" key="7">
    <source>
        <dbReference type="EMBL" id="OGG46789.1"/>
    </source>
</evidence>
<evidence type="ECO:0000256" key="2">
    <source>
        <dbReference type="ARBA" id="ARBA00022980"/>
    </source>
</evidence>
<comment type="similarity">
    <text evidence="1 5">Belongs to the bacterial ribosomal protein bS21 family.</text>
</comment>
<accession>A0A1F6CC90</accession>
<evidence type="ECO:0000256" key="5">
    <source>
        <dbReference type="HAMAP-Rule" id="MF_00358"/>
    </source>
</evidence>
<dbReference type="Pfam" id="PF01165">
    <property type="entry name" value="Ribosomal_S21"/>
    <property type="match status" value="1"/>
</dbReference>
<dbReference type="GO" id="GO:0005840">
    <property type="term" value="C:ribosome"/>
    <property type="evidence" value="ECO:0007669"/>
    <property type="project" value="UniProtKB-KW"/>
</dbReference>